<accession>A0ABU0BH36</accession>
<evidence type="ECO:0000313" key="1">
    <source>
        <dbReference type="EMBL" id="MDQ0305147.1"/>
    </source>
</evidence>
<organism evidence="1 2">
    <name type="scientific">Ancylobacter polymorphus</name>
    <dbReference type="NCBI Taxonomy" id="223390"/>
    <lineage>
        <taxon>Bacteria</taxon>
        <taxon>Pseudomonadati</taxon>
        <taxon>Pseudomonadota</taxon>
        <taxon>Alphaproteobacteria</taxon>
        <taxon>Hyphomicrobiales</taxon>
        <taxon>Xanthobacteraceae</taxon>
        <taxon>Ancylobacter</taxon>
    </lineage>
</organism>
<reference evidence="1 2" key="1">
    <citation type="submission" date="2023-07" db="EMBL/GenBank/DDBJ databases">
        <title>Genomic Encyclopedia of Type Strains, Phase IV (KMG-IV): sequencing the most valuable type-strain genomes for metagenomic binning, comparative biology and taxonomic classification.</title>
        <authorList>
            <person name="Goeker M."/>
        </authorList>
    </citation>
    <scope>NUCLEOTIDE SEQUENCE [LARGE SCALE GENOMIC DNA]</scope>
    <source>
        <strain evidence="1 2">DSM 2457</strain>
    </source>
</reference>
<gene>
    <name evidence="1" type="ORF">J2S75_004198</name>
</gene>
<sequence>MKITVLNAEGEDIWRVPGLIAVYRRAGFADGNRPRRQDCVIYGGEGRERVAAVWGGPDHIRVVFPAPPSAQGGGDAT</sequence>
<evidence type="ECO:0008006" key="3">
    <source>
        <dbReference type="Google" id="ProtNLM"/>
    </source>
</evidence>
<keyword evidence="2" id="KW-1185">Reference proteome</keyword>
<dbReference type="Proteomes" id="UP001224682">
    <property type="component" value="Unassembled WGS sequence"/>
</dbReference>
<protein>
    <recommendedName>
        <fullName evidence="3">DUF982 domain-containing protein</fullName>
    </recommendedName>
</protein>
<dbReference type="EMBL" id="JAUSUI010000012">
    <property type="protein sequence ID" value="MDQ0305147.1"/>
    <property type="molecule type" value="Genomic_DNA"/>
</dbReference>
<evidence type="ECO:0000313" key="2">
    <source>
        <dbReference type="Proteomes" id="UP001224682"/>
    </source>
</evidence>
<proteinExistence type="predicted"/>
<name>A0ABU0BH36_9HYPH</name>
<comment type="caution">
    <text evidence="1">The sequence shown here is derived from an EMBL/GenBank/DDBJ whole genome shotgun (WGS) entry which is preliminary data.</text>
</comment>